<accession>A0A383TW70</accession>
<evidence type="ECO:0000313" key="2">
    <source>
        <dbReference type="EMBL" id="SZD71587.1"/>
    </source>
</evidence>
<dbReference type="Pfam" id="PF04134">
    <property type="entry name" value="DCC1-like"/>
    <property type="match status" value="1"/>
</dbReference>
<dbReference type="OrthoDB" id="1260738at2"/>
<evidence type="ECO:0000256" key="1">
    <source>
        <dbReference type="SAM" id="Phobius"/>
    </source>
</evidence>
<keyword evidence="1" id="KW-0472">Membrane</keyword>
<dbReference type="SUPFAM" id="SSF52833">
    <property type="entry name" value="Thioredoxin-like"/>
    <property type="match status" value="1"/>
</dbReference>
<reference evidence="2 3" key="1">
    <citation type="submission" date="2018-09" db="EMBL/GenBank/DDBJ databases">
        <authorList>
            <consortium name="Pathogen Informatics"/>
        </authorList>
    </citation>
    <scope>NUCLEOTIDE SEQUENCE [LARGE SCALE GENOMIC DNA]</scope>
    <source>
        <strain evidence="2 3">OH-22767</strain>
    </source>
</reference>
<keyword evidence="1" id="KW-0812">Transmembrane</keyword>
<dbReference type="GO" id="GO:0015035">
    <property type="term" value="F:protein-disulfide reductase activity"/>
    <property type="evidence" value="ECO:0007669"/>
    <property type="project" value="InterPro"/>
</dbReference>
<dbReference type="AlphaFoldDB" id="A0A383TW70"/>
<proteinExistence type="predicted"/>
<name>A0A383TW70_9FLAO</name>
<feature type="transmembrane region" description="Helical" evidence="1">
    <location>
        <begin position="67"/>
        <end position="92"/>
    </location>
</feature>
<organism evidence="2 3">
    <name type="scientific">Candidatus Ornithobacterium hominis</name>
    <dbReference type="NCBI Taxonomy" id="2497989"/>
    <lineage>
        <taxon>Bacteria</taxon>
        <taxon>Pseudomonadati</taxon>
        <taxon>Bacteroidota</taxon>
        <taxon>Flavobacteriia</taxon>
        <taxon>Flavobacteriales</taxon>
        <taxon>Weeksellaceae</taxon>
        <taxon>Ornithobacterium</taxon>
    </lineage>
</organism>
<dbReference type="RefSeq" id="WP_119057530.1">
    <property type="nucleotide sequence ID" value="NZ_UNSC01000002.1"/>
</dbReference>
<evidence type="ECO:0000313" key="3">
    <source>
        <dbReference type="Proteomes" id="UP000262142"/>
    </source>
</evidence>
<dbReference type="EMBL" id="UNSC01000002">
    <property type="protein sequence ID" value="SZD71587.1"/>
    <property type="molecule type" value="Genomic_DNA"/>
</dbReference>
<dbReference type="Proteomes" id="UP000262142">
    <property type="component" value="Unassembled WGS sequence"/>
</dbReference>
<dbReference type="InterPro" id="IPR036249">
    <property type="entry name" value="Thioredoxin-like_sf"/>
</dbReference>
<keyword evidence="1" id="KW-1133">Transmembrane helix</keyword>
<keyword evidence="3" id="KW-1185">Reference proteome</keyword>
<sequence length="123" mass="14863">MNKFIVFYDNWCPNCNRFKNFIKKVDSLNLIFFKELRNNIENETYKDIDKTLAFQEMASYHKGKWNYGFSSIFLILLRIPLFWVTIPIFYILKLTGFGQYIYKQLAINRKIIPLHCDKNNCEI</sequence>
<gene>
    <name evidence="2" type="ORF">SAMEA104719789_00637</name>
</gene>
<protein>
    <submittedName>
        <fullName evidence="2">Protein of uncharacterized function, DUF393</fullName>
    </submittedName>
</protein>
<dbReference type="InterPro" id="IPR007263">
    <property type="entry name" value="DCC1-like"/>
</dbReference>